<dbReference type="PANTHER" id="PTHR47506">
    <property type="entry name" value="TRANSCRIPTIONAL REGULATORY PROTEIN"/>
    <property type="match status" value="1"/>
</dbReference>
<organism evidence="6 7">
    <name type="scientific">Bradyrhizobium betae</name>
    <dbReference type="NCBI Taxonomy" id="244734"/>
    <lineage>
        <taxon>Bacteria</taxon>
        <taxon>Pseudomonadati</taxon>
        <taxon>Pseudomonadota</taxon>
        <taxon>Alphaproteobacteria</taxon>
        <taxon>Hyphomicrobiales</taxon>
        <taxon>Nitrobacteraceae</taxon>
        <taxon>Bradyrhizobium</taxon>
    </lineage>
</organism>
<dbReference type="Gene3D" id="1.10.357.10">
    <property type="entry name" value="Tetracycline Repressor, domain 2"/>
    <property type="match status" value="1"/>
</dbReference>
<keyword evidence="3" id="KW-0804">Transcription</keyword>
<name>A0A4Q1VDE4_9BRAD</name>
<reference evidence="6 7" key="1">
    <citation type="submission" date="2017-03" db="EMBL/GenBank/DDBJ databases">
        <authorList>
            <person name="Safronova V.I."/>
            <person name="Sazanova A.L."/>
            <person name="Chirak E.R."/>
        </authorList>
    </citation>
    <scope>NUCLEOTIDE SEQUENCE [LARGE SCALE GENOMIC DNA]</scope>
    <source>
        <strain evidence="6 7">Opo-243</strain>
    </source>
</reference>
<evidence type="ECO:0000313" key="6">
    <source>
        <dbReference type="EMBL" id="RXT48484.1"/>
    </source>
</evidence>
<feature type="DNA-binding region" description="H-T-H motif" evidence="4">
    <location>
        <begin position="29"/>
        <end position="48"/>
    </location>
</feature>
<comment type="caution">
    <text evidence="6">The sequence shown here is derived from an EMBL/GenBank/DDBJ whole genome shotgun (WGS) entry which is preliminary data.</text>
</comment>
<sequence length="190" mass="20926">MAKTKTDMREAVLAAARATVQARGYTALSFRELAKEVGIKSASVHYHFPTKGDLGVALAQRYAEEGAVYLEDILATVPDPHARFDRYVEIFRAALANGNRMCLSGIMSAELDDLPDEVRHEIDRFPRMNIAWIARALATAKPSASEAERNERAMAIYAAIAGAQLIARGRNDISVYDRTIEAYRVSGLIP</sequence>
<dbReference type="OrthoDB" id="9809772at2"/>
<protein>
    <submittedName>
        <fullName evidence="6">TetR family transcriptional regulator</fullName>
    </submittedName>
</protein>
<dbReference type="InterPro" id="IPR001647">
    <property type="entry name" value="HTH_TetR"/>
</dbReference>
<proteinExistence type="predicted"/>
<keyword evidence="7" id="KW-1185">Reference proteome</keyword>
<dbReference type="RefSeq" id="WP_129270084.1">
    <property type="nucleotide sequence ID" value="NZ_MZXW01000016.1"/>
</dbReference>
<evidence type="ECO:0000259" key="5">
    <source>
        <dbReference type="PROSITE" id="PS50977"/>
    </source>
</evidence>
<dbReference type="Pfam" id="PF00440">
    <property type="entry name" value="TetR_N"/>
    <property type="match status" value="1"/>
</dbReference>
<dbReference type="SUPFAM" id="SSF48498">
    <property type="entry name" value="Tetracyclin repressor-like, C-terminal domain"/>
    <property type="match status" value="1"/>
</dbReference>
<accession>A0A4Q1VDE4</accession>
<evidence type="ECO:0000313" key="7">
    <source>
        <dbReference type="Proteomes" id="UP000290819"/>
    </source>
</evidence>
<evidence type="ECO:0000256" key="2">
    <source>
        <dbReference type="ARBA" id="ARBA00023125"/>
    </source>
</evidence>
<keyword evidence="1" id="KW-0805">Transcription regulation</keyword>
<dbReference type="InterPro" id="IPR036271">
    <property type="entry name" value="Tet_transcr_reg_TetR-rel_C_sf"/>
</dbReference>
<dbReference type="GO" id="GO:0003677">
    <property type="term" value="F:DNA binding"/>
    <property type="evidence" value="ECO:0007669"/>
    <property type="project" value="UniProtKB-UniRule"/>
</dbReference>
<dbReference type="InterPro" id="IPR009057">
    <property type="entry name" value="Homeodomain-like_sf"/>
</dbReference>
<dbReference type="PROSITE" id="PS50977">
    <property type="entry name" value="HTH_TETR_2"/>
    <property type="match status" value="1"/>
</dbReference>
<gene>
    <name evidence="6" type="ORF">B5V03_11090</name>
</gene>
<evidence type="ECO:0000256" key="3">
    <source>
        <dbReference type="ARBA" id="ARBA00023163"/>
    </source>
</evidence>
<feature type="domain" description="HTH tetR-type" evidence="5">
    <location>
        <begin position="6"/>
        <end position="66"/>
    </location>
</feature>
<dbReference type="SUPFAM" id="SSF46689">
    <property type="entry name" value="Homeodomain-like"/>
    <property type="match status" value="1"/>
</dbReference>
<dbReference type="AlphaFoldDB" id="A0A4Q1VDE4"/>
<dbReference type="EMBL" id="MZXW01000016">
    <property type="protein sequence ID" value="RXT48484.1"/>
    <property type="molecule type" value="Genomic_DNA"/>
</dbReference>
<dbReference type="PRINTS" id="PR00455">
    <property type="entry name" value="HTHTETR"/>
</dbReference>
<evidence type="ECO:0000256" key="4">
    <source>
        <dbReference type="PROSITE-ProRule" id="PRU00335"/>
    </source>
</evidence>
<dbReference type="Proteomes" id="UP000290819">
    <property type="component" value="Unassembled WGS sequence"/>
</dbReference>
<keyword evidence="2 4" id="KW-0238">DNA-binding</keyword>
<dbReference type="PANTHER" id="PTHR47506:SF1">
    <property type="entry name" value="HTH-TYPE TRANSCRIPTIONAL REGULATOR YJDC"/>
    <property type="match status" value="1"/>
</dbReference>
<evidence type="ECO:0000256" key="1">
    <source>
        <dbReference type="ARBA" id="ARBA00023015"/>
    </source>
</evidence>